<accession>A0ABQ2GXT6</accession>
<protein>
    <submittedName>
        <fullName evidence="1">Uncharacterized protein</fullName>
    </submittedName>
</protein>
<evidence type="ECO:0000313" key="2">
    <source>
        <dbReference type="Proteomes" id="UP000616499"/>
    </source>
</evidence>
<proteinExistence type="predicted"/>
<gene>
    <name evidence="1" type="ORF">GCM10009425_32300</name>
</gene>
<sequence length="81" mass="8660">MRFTQNGNNNELFIDQGAISGSITGRSSGNHNGADVRQADYLTYTSYAQEGDANILTVSQNGNRSQASLTKLGTCDEITLS</sequence>
<comment type="caution">
    <text evidence="1">The sequence shown here is derived from an EMBL/GenBank/DDBJ whole genome shotgun (WGS) entry which is preliminary data.</text>
</comment>
<evidence type="ECO:0000313" key="1">
    <source>
        <dbReference type="EMBL" id="GGM18964.1"/>
    </source>
</evidence>
<dbReference type="EMBL" id="BMNW01000007">
    <property type="protein sequence ID" value="GGM18964.1"/>
    <property type="molecule type" value="Genomic_DNA"/>
</dbReference>
<name>A0ABQ2GXT6_9PSED</name>
<reference evidence="2" key="1">
    <citation type="journal article" date="2019" name="Int. J. Syst. Evol. Microbiol.">
        <title>The Global Catalogue of Microorganisms (GCM) 10K type strain sequencing project: providing services to taxonomists for standard genome sequencing and annotation.</title>
        <authorList>
            <consortium name="The Broad Institute Genomics Platform"/>
            <consortium name="The Broad Institute Genome Sequencing Center for Infectious Disease"/>
            <person name="Wu L."/>
            <person name="Ma J."/>
        </authorList>
    </citation>
    <scope>NUCLEOTIDE SEQUENCE [LARGE SCALE GENOMIC DNA]</scope>
    <source>
        <strain evidence="2">JCM 13501</strain>
    </source>
</reference>
<dbReference type="Proteomes" id="UP000616499">
    <property type="component" value="Unassembled WGS sequence"/>
</dbReference>
<keyword evidence="2" id="KW-1185">Reference proteome</keyword>
<organism evidence="1 2">
    <name type="scientific">Pseudomonas asuensis</name>
    <dbReference type="NCBI Taxonomy" id="1825787"/>
    <lineage>
        <taxon>Bacteria</taxon>
        <taxon>Pseudomonadati</taxon>
        <taxon>Pseudomonadota</taxon>
        <taxon>Gammaproteobacteria</taxon>
        <taxon>Pseudomonadales</taxon>
        <taxon>Pseudomonadaceae</taxon>
        <taxon>Pseudomonas</taxon>
    </lineage>
</organism>